<dbReference type="NCBIfam" id="TIGR03619">
    <property type="entry name" value="F420_Rv2161c"/>
    <property type="match status" value="1"/>
</dbReference>
<dbReference type="GO" id="GO:0016705">
    <property type="term" value="F:oxidoreductase activity, acting on paired donors, with incorporation or reduction of molecular oxygen"/>
    <property type="evidence" value="ECO:0007669"/>
    <property type="project" value="InterPro"/>
</dbReference>
<dbReference type="InterPro" id="IPR050564">
    <property type="entry name" value="F420-G6PD/mer"/>
</dbReference>
<evidence type="ECO:0000313" key="4">
    <source>
        <dbReference type="Proteomes" id="UP000198318"/>
    </source>
</evidence>
<evidence type="ECO:0000259" key="2">
    <source>
        <dbReference type="Pfam" id="PF00296"/>
    </source>
</evidence>
<evidence type="ECO:0000313" key="3">
    <source>
        <dbReference type="EMBL" id="SNT40365.1"/>
    </source>
</evidence>
<reference evidence="3 4" key="1">
    <citation type="submission" date="2017-06" db="EMBL/GenBank/DDBJ databases">
        <authorList>
            <person name="Kim H.J."/>
            <person name="Triplett B.A."/>
        </authorList>
    </citation>
    <scope>NUCLEOTIDE SEQUENCE [LARGE SCALE GENOMIC DNA]</scope>
    <source>
        <strain evidence="3 4">DSM 44715</strain>
    </source>
</reference>
<dbReference type="AlphaFoldDB" id="A0A239MC62"/>
<dbReference type="EMBL" id="FZOR01000027">
    <property type="protein sequence ID" value="SNT40365.1"/>
    <property type="molecule type" value="Genomic_DNA"/>
</dbReference>
<feature type="domain" description="Luciferase-like" evidence="2">
    <location>
        <begin position="1"/>
        <end position="259"/>
    </location>
</feature>
<proteinExistence type="predicted"/>
<dbReference type="PANTHER" id="PTHR43244">
    <property type="match status" value="1"/>
</dbReference>
<dbReference type="Pfam" id="PF00296">
    <property type="entry name" value="Bac_luciferase"/>
    <property type="match status" value="1"/>
</dbReference>
<dbReference type="SUPFAM" id="SSF51679">
    <property type="entry name" value="Bacterial luciferase-like"/>
    <property type="match status" value="1"/>
</dbReference>
<keyword evidence="1" id="KW-0560">Oxidoreductase</keyword>
<sequence>MNIGYLLPTRDRTVAGEHDLRPLIAQARRAEALGLDSVWAGDSPLTRPRADPLLLLAGVADATERVALGTAVLLPALRHPILLAHQLATLDRLSDGRVIAGMGAGFPTAATEAQFTAIGVDFTRRGRRLEESIEVMRRLWTGGEVSYRGEHFAFENVRVAPPPSRPGGPPIWLAGGGGRALRRVARLADGWLPYPPEATTYAQELAAIDHAATEQAETEQATPSQASSRRITPALYATLCLDDDPEKARQRMRTSIERYYGTSLEFIASIQALFAGTARDAAAWLCGYAAAGARHLVIRLATDDHETGLEQLADQVLPHLRADTDTDTANDTDKEEIAL</sequence>
<accession>A0A239MC62</accession>
<dbReference type="InterPro" id="IPR019921">
    <property type="entry name" value="Lucif-like_OxRdtase_Rv2161c"/>
</dbReference>
<dbReference type="Gene3D" id="3.20.20.30">
    <property type="entry name" value="Luciferase-like domain"/>
    <property type="match status" value="1"/>
</dbReference>
<protein>
    <submittedName>
        <fullName evidence="3">Probable F420-dependent oxidoreductase, Rv2161c family</fullName>
    </submittedName>
</protein>
<dbReference type="InterPro" id="IPR036661">
    <property type="entry name" value="Luciferase-like_sf"/>
</dbReference>
<dbReference type="Proteomes" id="UP000198318">
    <property type="component" value="Unassembled WGS sequence"/>
</dbReference>
<organism evidence="3 4">
    <name type="scientific">Actinomadura meyerae</name>
    <dbReference type="NCBI Taxonomy" id="240840"/>
    <lineage>
        <taxon>Bacteria</taxon>
        <taxon>Bacillati</taxon>
        <taxon>Actinomycetota</taxon>
        <taxon>Actinomycetes</taxon>
        <taxon>Streptosporangiales</taxon>
        <taxon>Thermomonosporaceae</taxon>
        <taxon>Actinomadura</taxon>
    </lineage>
</organism>
<dbReference type="OrthoDB" id="3532562at2"/>
<gene>
    <name evidence="3" type="ORF">SAMN05443665_102766</name>
</gene>
<name>A0A239MC62_9ACTN</name>
<dbReference type="PANTHER" id="PTHR43244:SF1">
    <property type="entry name" value="5,10-METHYLENETETRAHYDROMETHANOPTERIN REDUCTASE"/>
    <property type="match status" value="1"/>
</dbReference>
<evidence type="ECO:0000256" key="1">
    <source>
        <dbReference type="ARBA" id="ARBA00023002"/>
    </source>
</evidence>
<dbReference type="RefSeq" id="WP_089328622.1">
    <property type="nucleotide sequence ID" value="NZ_FZOR01000027.1"/>
</dbReference>
<dbReference type="InterPro" id="IPR011251">
    <property type="entry name" value="Luciferase-like_dom"/>
</dbReference>
<keyword evidence="4" id="KW-1185">Reference proteome</keyword>